<dbReference type="EMBL" id="GL732525">
    <property type="protein sequence ID" value="EFX89127.1"/>
    <property type="molecule type" value="Genomic_DNA"/>
</dbReference>
<name>E9FVD2_DAPPU</name>
<evidence type="ECO:0000259" key="4">
    <source>
        <dbReference type="SMART" id="SM00479"/>
    </source>
</evidence>
<dbReference type="InterPro" id="IPR036397">
    <property type="entry name" value="RNaseH_sf"/>
</dbReference>
<keyword evidence="2" id="KW-0378">Hydrolase</keyword>
<dbReference type="InterPro" id="IPR013520">
    <property type="entry name" value="Ribonucl_H"/>
</dbReference>
<keyword evidence="1" id="KW-0540">Nuclease</keyword>
<dbReference type="OrthoDB" id="448399at2759"/>
<sequence>QLNTNGSSKVLRKRLEMYNKKTIEMFDYYVVIDYEATCDENHNNFDKNNQEIIEFPAVLLNCHTGKVEAEFQSYCRPVINPLLTKYCIKLTGITQNIVDKAPSFHDVLASFEKWLQKKKLGSEYSFAILTDGSKDVGHFLKRQCVLSQIDIPEYCKYWINIRKSFTNFYQTNDLQYFARLANDTVLNIMIKEIGCKFQGKPHSGLDDARNIAYVAQCLLQDGASLVFNEKL</sequence>
<dbReference type="InterPro" id="IPR051274">
    <property type="entry name" value="3-5_Exoribonuclease"/>
</dbReference>
<keyword evidence="6" id="KW-1185">Reference proteome</keyword>
<evidence type="ECO:0000313" key="5">
    <source>
        <dbReference type="EMBL" id="EFX89127.1"/>
    </source>
</evidence>
<dbReference type="GO" id="GO:0000467">
    <property type="term" value="P:exonucleolytic trimming to generate mature 3'-end of 5.8S rRNA from tricistronic rRNA transcript (SSU-rRNA, 5.8S rRNA, LSU-rRNA)"/>
    <property type="evidence" value="ECO:0000318"/>
    <property type="project" value="GO_Central"/>
</dbReference>
<feature type="non-terminal residue" evidence="5">
    <location>
        <position position="1"/>
    </location>
</feature>
<dbReference type="OMA" id="MHSGQLM"/>
<dbReference type="InParanoid" id="E9FVD2"/>
<feature type="domain" description="Exonuclease" evidence="4">
    <location>
        <begin position="28"/>
        <end position="224"/>
    </location>
</feature>
<dbReference type="SUPFAM" id="SSF53098">
    <property type="entry name" value="Ribonuclease H-like"/>
    <property type="match status" value="1"/>
</dbReference>
<dbReference type="PANTHER" id="PTHR23044:SF61">
    <property type="entry name" value="3'-5' EXORIBONUCLEASE 1-RELATED"/>
    <property type="match status" value="1"/>
</dbReference>
<dbReference type="CDD" id="cd06133">
    <property type="entry name" value="ERI-1_3'hExo_like"/>
    <property type="match status" value="1"/>
</dbReference>
<dbReference type="KEGG" id="dpx:DAPPUDRAFT_41461"/>
<dbReference type="FunCoup" id="E9FVD2">
    <property type="interactions" value="1592"/>
</dbReference>
<dbReference type="Pfam" id="PF00929">
    <property type="entry name" value="RNase_T"/>
    <property type="match status" value="1"/>
</dbReference>
<dbReference type="AlphaFoldDB" id="E9FVD2"/>
<dbReference type="PANTHER" id="PTHR23044">
    <property type="entry name" value="3'-5' EXONUCLEASE ERI1-RELATED"/>
    <property type="match status" value="1"/>
</dbReference>
<proteinExistence type="predicted"/>
<evidence type="ECO:0000256" key="1">
    <source>
        <dbReference type="ARBA" id="ARBA00022722"/>
    </source>
</evidence>
<dbReference type="FunFam" id="3.30.420.10:FF:000034">
    <property type="entry name" value="3'-5' exoribonuclease 1"/>
    <property type="match status" value="1"/>
</dbReference>
<dbReference type="InterPro" id="IPR012337">
    <property type="entry name" value="RNaseH-like_sf"/>
</dbReference>
<organism evidence="5 6">
    <name type="scientific">Daphnia pulex</name>
    <name type="common">Water flea</name>
    <dbReference type="NCBI Taxonomy" id="6669"/>
    <lineage>
        <taxon>Eukaryota</taxon>
        <taxon>Metazoa</taxon>
        <taxon>Ecdysozoa</taxon>
        <taxon>Arthropoda</taxon>
        <taxon>Crustacea</taxon>
        <taxon>Branchiopoda</taxon>
        <taxon>Diplostraca</taxon>
        <taxon>Cladocera</taxon>
        <taxon>Anomopoda</taxon>
        <taxon>Daphniidae</taxon>
        <taxon>Daphnia</taxon>
    </lineage>
</organism>
<feature type="non-terminal residue" evidence="5">
    <location>
        <position position="231"/>
    </location>
</feature>
<dbReference type="GO" id="GO:0005737">
    <property type="term" value="C:cytoplasm"/>
    <property type="evidence" value="ECO:0000318"/>
    <property type="project" value="GO_Central"/>
</dbReference>
<dbReference type="HOGENOM" id="CLU_037266_4_3_1"/>
<evidence type="ECO:0000313" key="6">
    <source>
        <dbReference type="Proteomes" id="UP000000305"/>
    </source>
</evidence>
<dbReference type="InterPro" id="IPR047201">
    <property type="entry name" value="ERI-1_3'hExo-like"/>
</dbReference>
<dbReference type="SMART" id="SM00479">
    <property type="entry name" value="EXOIII"/>
    <property type="match status" value="1"/>
</dbReference>
<dbReference type="GO" id="GO:0003676">
    <property type="term" value="F:nucleic acid binding"/>
    <property type="evidence" value="ECO:0007669"/>
    <property type="project" value="InterPro"/>
</dbReference>
<dbReference type="eggNOG" id="KOG0542">
    <property type="taxonomic scope" value="Eukaryota"/>
</dbReference>
<keyword evidence="3" id="KW-0269">Exonuclease</keyword>
<gene>
    <name evidence="5" type="ORF">DAPPUDRAFT_41461</name>
</gene>
<evidence type="ECO:0000256" key="2">
    <source>
        <dbReference type="ARBA" id="ARBA00022801"/>
    </source>
</evidence>
<dbReference type="PhylomeDB" id="E9FVD2"/>
<protein>
    <recommendedName>
        <fullName evidence="4">Exonuclease domain-containing protein</fullName>
    </recommendedName>
</protein>
<dbReference type="GO" id="GO:0000175">
    <property type="term" value="F:3'-5'-RNA exonuclease activity"/>
    <property type="evidence" value="ECO:0000318"/>
    <property type="project" value="GO_Central"/>
</dbReference>
<reference evidence="5 6" key="1">
    <citation type="journal article" date="2011" name="Science">
        <title>The ecoresponsive genome of Daphnia pulex.</title>
        <authorList>
            <person name="Colbourne J.K."/>
            <person name="Pfrender M.E."/>
            <person name="Gilbert D."/>
            <person name="Thomas W.K."/>
            <person name="Tucker A."/>
            <person name="Oakley T.H."/>
            <person name="Tokishita S."/>
            <person name="Aerts A."/>
            <person name="Arnold G.J."/>
            <person name="Basu M.K."/>
            <person name="Bauer D.J."/>
            <person name="Caceres C.E."/>
            <person name="Carmel L."/>
            <person name="Casola C."/>
            <person name="Choi J.H."/>
            <person name="Detter J.C."/>
            <person name="Dong Q."/>
            <person name="Dusheyko S."/>
            <person name="Eads B.D."/>
            <person name="Frohlich T."/>
            <person name="Geiler-Samerotte K.A."/>
            <person name="Gerlach D."/>
            <person name="Hatcher P."/>
            <person name="Jogdeo S."/>
            <person name="Krijgsveld J."/>
            <person name="Kriventseva E.V."/>
            <person name="Kultz D."/>
            <person name="Laforsch C."/>
            <person name="Lindquist E."/>
            <person name="Lopez J."/>
            <person name="Manak J.R."/>
            <person name="Muller J."/>
            <person name="Pangilinan J."/>
            <person name="Patwardhan R.P."/>
            <person name="Pitluck S."/>
            <person name="Pritham E.J."/>
            <person name="Rechtsteiner A."/>
            <person name="Rho M."/>
            <person name="Rogozin I.B."/>
            <person name="Sakarya O."/>
            <person name="Salamov A."/>
            <person name="Schaack S."/>
            <person name="Shapiro H."/>
            <person name="Shiga Y."/>
            <person name="Skalitzky C."/>
            <person name="Smith Z."/>
            <person name="Souvorov A."/>
            <person name="Sung W."/>
            <person name="Tang Z."/>
            <person name="Tsuchiya D."/>
            <person name="Tu H."/>
            <person name="Vos H."/>
            <person name="Wang M."/>
            <person name="Wolf Y.I."/>
            <person name="Yamagata H."/>
            <person name="Yamada T."/>
            <person name="Ye Y."/>
            <person name="Shaw J.R."/>
            <person name="Andrews J."/>
            <person name="Crease T.J."/>
            <person name="Tang H."/>
            <person name="Lucas S.M."/>
            <person name="Robertson H.M."/>
            <person name="Bork P."/>
            <person name="Koonin E.V."/>
            <person name="Zdobnov E.M."/>
            <person name="Grigoriev I.V."/>
            <person name="Lynch M."/>
            <person name="Boore J.L."/>
        </authorList>
    </citation>
    <scope>NUCLEOTIDE SEQUENCE [LARGE SCALE GENOMIC DNA]</scope>
</reference>
<evidence type="ECO:0000256" key="3">
    <source>
        <dbReference type="ARBA" id="ARBA00022839"/>
    </source>
</evidence>
<accession>E9FVD2</accession>
<dbReference type="Gene3D" id="3.30.420.10">
    <property type="entry name" value="Ribonuclease H-like superfamily/Ribonuclease H"/>
    <property type="match status" value="1"/>
</dbReference>
<dbReference type="STRING" id="6669.E9FVD2"/>
<dbReference type="Proteomes" id="UP000000305">
    <property type="component" value="Unassembled WGS sequence"/>
</dbReference>